<keyword evidence="2" id="KW-1185">Reference proteome</keyword>
<reference evidence="1" key="1">
    <citation type="submission" date="2022-04" db="EMBL/GenBank/DDBJ databases">
        <title>A functionally conserved STORR gene fusion in Papaver species that diverged 16.8 million years ago.</title>
        <authorList>
            <person name="Catania T."/>
        </authorList>
    </citation>
    <scope>NUCLEOTIDE SEQUENCE</scope>
    <source>
        <strain evidence="1">S-188037</strain>
    </source>
</reference>
<comment type="caution">
    <text evidence="1">The sequence shown here is derived from an EMBL/GenBank/DDBJ whole genome shotgun (WGS) entry which is preliminary data.</text>
</comment>
<protein>
    <submittedName>
        <fullName evidence="1">Uncharacterized protein</fullName>
    </submittedName>
</protein>
<name>A0AAD4T3M0_9MAGN</name>
<dbReference type="EMBL" id="JAJJMB010005473">
    <property type="protein sequence ID" value="KAI3938758.1"/>
    <property type="molecule type" value="Genomic_DNA"/>
</dbReference>
<sequence length="75" mass="8783">MGGKVEKRKKLKREKVVQRHRSKAFKEEKYKLIKDEREKYMLLQRKREECMVAVGAGSGKSKGLSVGIQLFSLWD</sequence>
<dbReference type="AlphaFoldDB" id="A0AAD4T3M0"/>
<dbReference type="Proteomes" id="UP001202328">
    <property type="component" value="Unassembled WGS sequence"/>
</dbReference>
<accession>A0AAD4T3M0</accession>
<organism evidence="1 2">
    <name type="scientific">Papaver atlanticum</name>
    <dbReference type="NCBI Taxonomy" id="357466"/>
    <lineage>
        <taxon>Eukaryota</taxon>
        <taxon>Viridiplantae</taxon>
        <taxon>Streptophyta</taxon>
        <taxon>Embryophyta</taxon>
        <taxon>Tracheophyta</taxon>
        <taxon>Spermatophyta</taxon>
        <taxon>Magnoliopsida</taxon>
        <taxon>Ranunculales</taxon>
        <taxon>Papaveraceae</taxon>
        <taxon>Papaveroideae</taxon>
        <taxon>Papaver</taxon>
    </lineage>
</organism>
<evidence type="ECO:0000313" key="2">
    <source>
        <dbReference type="Proteomes" id="UP001202328"/>
    </source>
</evidence>
<proteinExistence type="predicted"/>
<evidence type="ECO:0000313" key="1">
    <source>
        <dbReference type="EMBL" id="KAI3938758.1"/>
    </source>
</evidence>
<gene>
    <name evidence="1" type="ORF">MKW98_011910</name>
</gene>